<sequence length="100" mass="10566">MRRTATVRTVARIRLRTRRSVPWTAGRVLVVLVVLSAGLGWWLSAVRSGLVDGAVLGLLAAGGWGLGLIPVHADRNATGPARRPRAESAAPVEAQPSPIE</sequence>
<evidence type="ECO:0008006" key="4">
    <source>
        <dbReference type="Google" id="ProtNLM"/>
    </source>
</evidence>
<proteinExistence type="predicted"/>
<name>A0AB39TI43_9ACTN</name>
<evidence type="ECO:0000313" key="3">
    <source>
        <dbReference type="EMBL" id="XDQ78832.1"/>
    </source>
</evidence>
<feature type="transmembrane region" description="Helical" evidence="2">
    <location>
        <begin position="54"/>
        <end position="73"/>
    </location>
</feature>
<gene>
    <name evidence="3" type="ORF">AB2U05_10315</name>
</gene>
<dbReference type="RefSeq" id="WP_369183080.1">
    <property type="nucleotide sequence ID" value="NZ_CP163445.1"/>
</dbReference>
<keyword evidence="2" id="KW-0812">Transmembrane</keyword>
<organism evidence="3">
    <name type="scientific">Streptomyces sp. Y1</name>
    <dbReference type="NCBI Taxonomy" id="3238634"/>
    <lineage>
        <taxon>Bacteria</taxon>
        <taxon>Bacillati</taxon>
        <taxon>Actinomycetota</taxon>
        <taxon>Actinomycetes</taxon>
        <taxon>Kitasatosporales</taxon>
        <taxon>Streptomycetaceae</taxon>
        <taxon>Streptomyces</taxon>
    </lineage>
</organism>
<protein>
    <recommendedName>
        <fullName evidence="4">Integral membrane protein</fullName>
    </recommendedName>
</protein>
<reference evidence="3" key="1">
    <citation type="submission" date="2024-07" db="EMBL/GenBank/DDBJ databases">
        <authorList>
            <person name="Yu S.T."/>
        </authorList>
    </citation>
    <scope>NUCLEOTIDE SEQUENCE</scope>
    <source>
        <strain evidence="3">Y1</strain>
    </source>
</reference>
<accession>A0AB39TI43</accession>
<evidence type="ECO:0000256" key="1">
    <source>
        <dbReference type="SAM" id="MobiDB-lite"/>
    </source>
</evidence>
<evidence type="ECO:0000256" key="2">
    <source>
        <dbReference type="SAM" id="Phobius"/>
    </source>
</evidence>
<feature type="region of interest" description="Disordered" evidence="1">
    <location>
        <begin position="76"/>
        <end position="100"/>
    </location>
</feature>
<dbReference type="EMBL" id="CP163445">
    <property type="protein sequence ID" value="XDQ78832.1"/>
    <property type="molecule type" value="Genomic_DNA"/>
</dbReference>
<keyword evidence="2" id="KW-0472">Membrane</keyword>
<dbReference type="AlphaFoldDB" id="A0AB39TI43"/>
<feature type="transmembrane region" description="Helical" evidence="2">
    <location>
        <begin position="21"/>
        <end position="42"/>
    </location>
</feature>
<keyword evidence="2" id="KW-1133">Transmembrane helix</keyword>